<dbReference type="Pfam" id="PF03392">
    <property type="entry name" value="OS-D"/>
    <property type="match status" value="1"/>
</dbReference>
<dbReference type="Gene3D" id="1.10.2080.10">
    <property type="entry name" value="Insect odorant-binding protein A10/Ejaculatory bulb-specific protein 3"/>
    <property type="match status" value="1"/>
</dbReference>
<accession>A0A6M3GVF1</accession>
<dbReference type="InterPro" id="IPR036682">
    <property type="entry name" value="OS_D_A10/PebIII_sf"/>
</dbReference>
<sequence>MRSPILLTILAIVALSLAEDAPEKDKKTEETTTEAKATEAKVTEGKEGKEAGGKETEEKYTDRFDSLNVDEIVANRRLLVPYLRCVLEKGRCTPEGKELKLHVKDAMQTACKKCTDKQKAGARKVVNHIRDNEPIYWEELTNKFDPKGEYKPIYEPFLAGKDPQK</sequence>
<dbReference type="InterPro" id="IPR005055">
    <property type="entry name" value="A10/PebIII"/>
</dbReference>
<feature type="compositionally biased region" description="Basic and acidic residues" evidence="1">
    <location>
        <begin position="36"/>
        <end position="59"/>
    </location>
</feature>
<evidence type="ECO:0000256" key="1">
    <source>
        <dbReference type="SAM" id="MobiDB-lite"/>
    </source>
</evidence>
<dbReference type="PANTHER" id="PTHR11257">
    <property type="entry name" value="CHEMOSENSORY PROTEIN-RELATED"/>
    <property type="match status" value="1"/>
</dbReference>
<organism evidence="3">
    <name type="scientific">Glyphodes pyloalis</name>
    <name type="common">Lesser mulberry snout moth</name>
    <dbReference type="NCBI Taxonomy" id="1242752"/>
    <lineage>
        <taxon>Eukaryota</taxon>
        <taxon>Metazoa</taxon>
        <taxon>Ecdysozoa</taxon>
        <taxon>Arthropoda</taxon>
        <taxon>Hexapoda</taxon>
        <taxon>Insecta</taxon>
        <taxon>Pterygota</taxon>
        <taxon>Neoptera</taxon>
        <taxon>Endopterygota</taxon>
        <taxon>Lepidoptera</taxon>
        <taxon>Glossata</taxon>
        <taxon>Ditrysia</taxon>
        <taxon>Pyraloidea</taxon>
        <taxon>Crambidae</taxon>
        <taxon>Spilomelinae</taxon>
        <taxon>Glyphodes</taxon>
    </lineage>
</organism>
<keyword evidence="2" id="KW-0732">Signal</keyword>
<reference evidence="3" key="1">
    <citation type="submission" date="2019-04" db="EMBL/GenBank/DDBJ databases">
        <authorList>
            <person name="Sheng S."/>
        </authorList>
    </citation>
    <scope>NUCLEOTIDE SEQUENCE</scope>
</reference>
<feature type="region of interest" description="Disordered" evidence="1">
    <location>
        <begin position="21"/>
        <end position="59"/>
    </location>
</feature>
<feature type="signal peptide" evidence="2">
    <location>
        <begin position="1"/>
        <end position="18"/>
    </location>
</feature>
<evidence type="ECO:0000256" key="2">
    <source>
        <dbReference type="SAM" id="SignalP"/>
    </source>
</evidence>
<name>A0A6M3GVF1_GLYPY</name>
<protein>
    <submittedName>
        <fullName evidence="3">Chemosensory protein</fullName>
    </submittedName>
</protein>
<dbReference type="PANTHER" id="PTHR11257:SF12">
    <property type="entry name" value="EJACULATORY BULB-SPECIFIC PROTEIN 3-RELATED"/>
    <property type="match status" value="1"/>
</dbReference>
<proteinExistence type="evidence at transcript level"/>
<feature type="chain" id="PRO_5027065623" evidence="2">
    <location>
        <begin position="19"/>
        <end position="165"/>
    </location>
</feature>
<dbReference type="AlphaFoldDB" id="A0A6M3GVF1"/>
<dbReference type="EMBL" id="MK819423">
    <property type="protein sequence ID" value="QIJ45718.1"/>
    <property type="molecule type" value="mRNA"/>
</dbReference>
<evidence type="ECO:0000313" key="3">
    <source>
        <dbReference type="EMBL" id="QIJ45718.1"/>
    </source>
</evidence>
<dbReference type="SUPFAM" id="SSF100910">
    <property type="entry name" value="Chemosensory protein Csp2"/>
    <property type="match status" value="1"/>
</dbReference>
<feature type="compositionally biased region" description="Basic and acidic residues" evidence="1">
    <location>
        <begin position="21"/>
        <end position="30"/>
    </location>
</feature>
<gene>
    <name evidence="3" type="primary">CSP12</name>
</gene>